<protein>
    <submittedName>
        <fullName evidence="2">Reticulata-like protein, putative</fullName>
    </submittedName>
</protein>
<comment type="caution">
    <text evidence="2">The sequence shown here is derived from an EMBL/GenBank/DDBJ whole genome shotgun (WGS) entry which is preliminary data.</text>
</comment>
<proteinExistence type="predicted"/>
<evidence type="ECO:0000259" key="1">
    <source>
        <dbReference type="Pfam" id="PF14244"/>
    </source>
</evidence>
<accession>A0A7J0FU75</accession>
<evidence type="ECO:0000313" key="3">
    <source>
        <dbReference type="Proteomes" id="UP000585474"/>
    </source>
</evidence>
<name>A0A7J0FU75_9ERIC</name>
<dbReference type="GO" id="GO:0009706">
    <property type="term" value="C:chloroplast inner membrane"/>
    <property type="evidence" value="ECO:0007669"/>
    <property type="project" value="TreeGrafter"/>
</dbReference>
<sequence length="313" mass="34151">MEVLSIQQHARDTLSRLRMRKRNKNWARDHMSWGNILEIVGWTAFGWAASRLDCFGLSGWPAVGLDLAAGLRLVYMVAAQGRGGWLHRVGDRGLGVGGNFRKGGCRGWAALGQGLLVGCTEAEAGRVVQRLGCTGTEAVGDCSGGCTGALLAVVLQGTAAAGWTGHRGVFLAVSSNTRYQIINGLERLVESSPLAKQVPPVAMAFTVGVRFANNIYGGMQFVDWARWSGVHCYLCTIMDKSEVSRPIIITLEGPNYIPWSQAMSSFLKGRKLWRYVTGDIKAPTQGAVEMSTEFIVRLEEWDSKKPSDYHMDP</sequence>
<gene>
    <name evidence="2" type="ORF">Acr_15g0008600</name>
</gene>
<reference evidence="2 3" key="1">
    <citation type="submission" date="2019-07" db="EMBL/GenBank/DDBJ databases">
        <title>De Novo Assembly of kiwifruit Actinidia rufa.</title>
        <authorList>
            <person name="Sugita-Konishi S."/>
            <person name="Sato K."/>
            <person name="Mori E."/>
            <person name="Abe Y."/>
            <person name="Kisaki G."/>
            <person name="Hamano K."/>
            <person name="Suezawa K."/>
            <person name="Otani M."/>
            <person name="Fukuda T."/>
            <person name="Manabe T."/>
            <person name="Gomi K."/>
            <person name="Tabuchi M."/>
            <person name="Akimitsu K."/>
            <person name="Kataoka I."/>
        </authorList>
    </citation>
    <scope>NUCLEOTIDE SEQUENCE [LARGE SCALE GENOMIC DNA]</scope>
    <source>
        <strain evidence="3">cv. Fuchu</strain>
    </source>
</reference>
<dbReference type="OrthoDB" id="1706811at2759"/>
<dbReference type="PANTHER" id="PTHR31038">
    <property type="entry name" value="EXPRESSED PROTEIN-RELATED"/>
    <property type="match status" value="1"/>
</dbReference>
<dbReference type="GO" id="GO:0099402">
    <property type="term" value="P:plant organ development"/>
    <property type="evidence" value="ECO:0007669"/>
    <property type="project" value="TreeGrafter"/>
</dbReference>
<dbReference type="Proteomes" id="UP000585474">
    <property type="component" value="Unassembled WGS sequence"/>
</dbReference>
<organism evidence="2 3">
    <name type="scientific">Actinidia rufa</name>
    <dbReference type="NCBI Taxonomy" id="165716"/>
    <lineage>
        <taxon>Eukaryota</taxon>
        <taxon>Viridiplantae</taxon>
        <taxon>Streptophyta</taxon>
        <taxon>Embryophyta</taxon>
        <taxon>Tracheophyta</taxon>
        <taxon>Spermatophyta</taxon>
        <taxon>Magnoliopsida</taxon>
        <taxon>eudicotyledons</taxon>
        <taxon>Gunneridae</taxon>
        <taxon>Pentapetalae</taxon>
        <taxon>asterids</taxon>
        <taxon>Ericales</taxon>
        <taxon>Actinidiaceae</taxon>
        <taxon>Actinidia</taxon>
    </lineage>
</organism>
<dbReference type="AlphaFoldDB" id="A0A7J0FU75"/>
<dbReference type="Pfam" id="PF14244">
    <property type="entry name" value="Retrotran_gag_3"/>
    <property type="match status" value="1"/>
</dbReference>
<dbReference type="InterPro" id="IPR029472">
    <property type="entry name" value="Copia-like_N"/>
</dbReference>
<feature type="domain" description="Retrotransposon Copia-like N-terminal" evidence="1">
    <location>
        <begin position="249"/>
        <end position="283"/>
    </location>
</feature>
<dbReference type="EMBL" id="BJWL01000015">
    <property type="protein sequence ID" value="GFZ02252.1"/>
    <property type="molecule type" value="Genomic_DNA"/>
</dbReference>
<evidence type="ECO:0000313" key="2">
    <source>
        <dbReference type="EMBL" id="GFZ02252.1"/>
    </source>
</evidence>
<dbReference type="PANTHER" id="PTHR31038:SF10">
    <property type="entry name" value="OS04G0524400 PROTEIN"/>
    <property type="match status" value="1"/>
</dbReference>
<keyword evidence="3" id="KW-1185">Reference proteome</keyword>